<protein>
    <submittedName>
        <fullName evidence="3">MCE family protein</fullName>
    </submittedName>
</protein>
<accession>A0A9D8PRF4</accession>
<dbReference type="Proteomes" id="UP000809273">
    <property type="component" value="Unassembled WGS sequence"/>
</dbReference>
<name>A0A9D8PRF4_9DELT</name>
<organism evidence="3 4">
    <name type="scientific">Candidatus Zymogenus saltonus</name>
    <dbReference type="NCBI Taxonomy" id="2844893"/>
    <lineage>
        <taxon>Bacteria</taxon>
        <taxon>Deltaproteobacteria</taxon>
        <taxon>Candidatus Zymogenia</taxon>
        <taxon>Candidatus Zymogeniales</taxon>
        <taxon>Candidatus Zymogenaceae</taxon>
        <taxon>Candidatus Zymogenus</taxon>
    </lineage>
</organism>
<feature type="domain" description="Mce/MlaD" evidence="2">
    <location>
        <begin position="39"/>
        <end position="120"/>
    </location>
</feature>
<comment type="caution">
    <text evidence="3">The sequence shown here is derived from an EMBL/GenBank/DDBJ whole genome shotgun (WGS) entry which is preliminary data.</text>
</comment>
<dbReference type="Pfam" id="PF02470">
    <property type="entry name" value="MlaD"/>
    <property type="match status" value="1"/>
</dbReference>
<dbReference type="PANTHER" id="PTHR33371">
    <property type="entry name" value="INTERMEMBRANE PHOSPHOLIPID TRANSPORT SYSTEM BINDING PROTEIN MLAD-RELATED"/>
    <property type="match status" value="1"/>
</dbReference>
<dbReference type="PANTHER" id="PTHR33371:SF4">
    <property type="entry name" value="INTERMEMBRANE PHOSPHOLIPID TRANSPORT SYSTEM BINDING PROTEIN MLAD"/>
    <property type="match status" value="1"/>
</dbReference>
<dbReference type="EMBL" id="JAFGIX010000069">
    <property type="protein sequence ID" value="MBN1574172.1"/>
    <property type="molecule type" value="Genomic_DNA"/>
</dbReference>
<gene>
    <name evidence="3" type="ORF">JW984_13325</name>
</gene>
<sequence length="287" mass="31577">MAKKTIQEIRVGLFIFVGLALAFILVFSIGSEKHLFEEQYTLYAHFKDVGGLRAGAPVRLAGVDVGTVSVVSFPTDLEKKLIDVELKINTDVKKRIRADSVASIKTKGVLGDKYIAVTMGSPAEKMLTNGERLESEESVELFNYLERADKIVDNTLSITESLDTFLKPIKDKKSGENVARILKSADEIVTEVKEGEGSLHTIIYGGKEETADTISNLDASLVSLRSILEKVDKGEGTLGALVNDPTAYEDLKILLGGANRSKVIKSVVNYSIQKKKREIEREEKKDK</sequence>
<dbReference type="InterPro" id="IPR052336">
    <property type="entry name" value="MlaD_Phospholipid_Transporter"/>
</dbReference>
<keyword evidence="1" id="KW-1133">Transmembrane helix</keyword>
<reference evidence="3" key="2">
    <citation type="submission" date="2021-01" db="EMBL/GenBank/DDBJ databases">
        <authorList>
            <person name="Hahn C.R."/>
            <person name="Youssef N.H."/>
            <person name="Elshahed M."/>
        </authorList>
    </citation>
    <scope>NUCLEOTIDE SEQUENCE</scope>
    <source>
        <strain evidence="3">Zod_Metabat.24</strain>
    </source>
</reference>
<keyword evidence="1" id="KW-0812">Transmembrane</keyword>
<evidence type="ECO:0000313" key="3">
    <source>
        <dbReference type="EMBL" id="MBN1574172.1"/>
    </source>
</evidence>
<dbReference type="InterPro" id="IPR003399">
    <property type="entry name" value="Mce/MlaD"/>
</dbReference>
<evidence type="ECO:0000313" key="4">
    <source>
        <dbReference type="Proteomes" id="UP000809273"/>
    </source>
</evidence>
<feature type="transmembrane region" description="Helical" evidence="1">
    <location>
        <begin position="12"/>
        <end position="30"/>
    </location>
</feature>
<proteinExistence type="predicted"/>
<evidence type="ECO:0000256" key="1">
    <source>
        <dbReference type="SAM" id="Phobius"/>
    </source>
</evidence>
<keyword evidence="1" id="KW-0472">Membrane</keyword>
<dbReference type="AlphaFoldDB" id="A0A9D8PRF4"/>
<reference evidence="3" key="1">
    <citation type="journal article" date="2021" name="Environ. Microbiol.">
        <title>Genomic characterization of three novel Desulfobacterota classes expand the metabolic and phylogenetic diversity of the phylum.</title>
        <authorList>
            <person name="Murphy C.L."/>
            <person name="Biggerstaff J."/>
            <person name="Eichhorn A."/>
            <person name="Ewing E."/>
            <person name="Shahan R."/>
            <person name="Soriano D."/>
            <person name="Stewart S."/>
            <person name="VanMol K."/>
            <person name="Walker R."/>
            <person name="Walters P."/>
            <person name="Elshahed M.S."/>
            <person name="Youssef N.H."/>
        </authorList>
    </citation>
    <scope>NUCLEOTIDE SEQUENCE</scope>
    <source>
        <strain evidence="3">Zod_Metabat.24</strain>
    </source>
</reference>
<evidence type="ECO:0000259" key="2">
    <source>
        <dbReference type="Pfam" id="PF02470"/>
    </source>
</evidence>